<reference evidence="6 8" key="1">
    <citation type="journal article" date="2019" name="Emerg. Microbes Infect.">
        <title>Comprehensive subspecies identification of 175 nontuberculous mycobacteria species based on 7547 genomic profiles.</title>
        <authorList>
            <person name="Matsumoto Y."/>
            <person name="Kinjo T."/>
            <person name="Motooka D."/>
            <person name="Nabeya D."/>
            <person name="Jung N."/>
            <person name="Uechi K."/>
            <person name="Horii T."/>
            <person name="Iida T."/>
            <person name="Fujita J."/>
            <person name="Nakamura S."/>
        </authorList>
    </citation>
    <scope>NUCLEOTIDE SEQUENCE [LARGE SCALE GENOMIC DNA]</scope>
    <source>
        <strain evidence="6 8">JCM 18565</strain>
    </source>
</reference>
<feature type="domain" description="Ku" evidence="5">
    <location>
        <begin position="52"/>
        <end position="184"/>
    </location>
</feature>
<comment type="function">
    <text evidence="3">With LigD forms a non-homologous end joining (NHEJ) DNA repair enzyme, which repairs dsDNA breaks with reduced fidelity. Binds linear dsDNA with 5'- and 3'- overhangs but not closed circular dsDNA nor ssDNA. Recruits and stimulates the ligase activity of LigD.</text>
</comment>
<comment type="subunit">
    <text evidence="3">Homodimer. Interacts with LigD.</text>
</comment>
<dbReference type="InterPro" id="IPR016194">
    <property type="entry name" value="SPOC-like_C_dom_sf"/>
</dbReference>
<dbReference type="Proteomes" id="UP000465240">
    <property type="component" value="Unassembled WGS sequence"/>
</dbReference>
<dbReference type="FunFam" id="2.40.290.10:FF:000004">
    <property type="entry name" value="Non-homologous end joining protein Ku"/>
    <property type="match status" value="1"/>
</dbReference>
<dbReference type="GO" id="GO:0003690">
    <property type="term" value="F:double-stranded DNA binding"/>
    <property type="evidence" value="ECO:0007669"/>
    <property type="project" value="UniProtKB-UniRule"/>
</dbReference>
<evidence type="ECO:0000256" key="4">
    <source>
        <dbReference type="SAM" id="MobiDB-lite"/>
    </source>
</evidence>
<dbReference type="PANTHER" id="PTHR41251">
    <property type="entry name" value="NON-HOMOLOGOUS END JOINING PROTEIN KU"/>
    <property type="match status" value="1"/>
</dbReference>
<keyword evidence="2 3" id="KW-0233">DNA recombination</keyword>
<dbReference type="HAMAP" id="MF_01875">
    <property type="entry name" value="Prokaryotic_Ku"/>
    <property type="match status" value="1"/>
</dbReference>
<proteinExistence type="inferred from homology"/>
<dbReference type="GO" id="GO:0006303">
    <property type="term" value="P:double-strand break repair via nonhomologous end joining"/>
    <property type="evidence" value="ECO:0007669"/>
    <property type="project" value="UniProtKB-UniRule"/>
</dbReference>
<evidence type="ECO:0000313" key="7">
    <source>
        <dbReference type="EMBL" id="MDP7738924.1"/>
    </source>
</evidence>
<name>A0A386UAU1_9MYCO</name>
<evidence type="ECO:0000313" key="6">
    <source>
        <dbReference type="EMBL" id="GFG81293.1"/>
    </source>
</evidence>
<sequence>MRSIWKGSIAFGLVNVPVKVYSATQDHDIKFHQVHDKDNGRIRYKRVCEVCGEVVEYSHIARAFESDDGKSVIITDDDIATLPEERSREIEVLEFVPASEVDPMLFDRSYFLEPDSKSSKSYVLLAKTLAETDRMAIVHFSLRNKTRLAALRVKDFGKRDVMVIHTLLWPDEIRDPDFPVLDKEVEIKPAELKMAGQVVESMADDFDPDRYHDTYQEQLQELVDAKLEGEEAFTVEEQPTELDETEDVSDLLAKLEASVKARSGATKESAKKEPADKEPAKKEPAKKAPAKAAKKTPAKKAPAKKSAAKKAGTKATSK</sequence>
<keyword evidence="3" id="KW-0234">DNA repair</keyword>
<dbReference type="KEGG" id="mpag:C0J29_25215"/>
<feature type="region of interest" description="Disordered" evidence="4">
    <location>
        <begin position="258"/>
        <end position="318"/>
    </location>
</feature>
<feature type="compositionally biased region" description="Basic and acidic residues" evidence="4">
    <location>
        <begin position="268"/>
        <end position="286"/>
    </location>
</feature>
<accession>A0A386UAU1</accession>
<evidence type="ECO:0000256" key="3">
    <source>
        <dbReference type="HAMAP-Rule" id="MF_01875"/>
    </source>
</evidence>
<reference evidence="6" key="2">
    <citation type="submission" date="2020-02" db="EMBL/GenBank/DDBJ databases">
        <authorList>
            <person name="Matsumoto Y."/>
            <person name="Kinjo T."/>
            <person name="Motooka D."/>
            <person name="Nabeya D."/>
            <person name="Jung N."/>
            <person name="Uechi K."/>
            <person name="Horii T."/>
            <person name="Iida T."/>
            <person name="Fujita J."/>
            <person name="Nakamura S."/>
        </authorList>
    </citation>
    <scope>NUCLEOTIDE SEQUENCE</scope>
    <source>
        <strain evidence="6">JCM 18565</strain>
    </source>
</reference>
<reference evidence="7" key="3">
    <citation type="submission" date="2023-06" db="EMBL/GenBank/DDBJ databases">
        <title>Identification of two novel mycobacterium reveal diversities and complexities of Mycobacterium gordonae clade.</title>
        <authorList>
            <person name="Matsumoto Y."/>
            <person name="Nakamura S."/>
            <person name="Motooka D."/>
            <person name="Fukushima K."/>
        </authorList>
    </citation>
    <scope>NUCLEOTIDE SEQUENCE</scope>
    <source>
        <strain evidence="7">TY812</strain>
    </source>
</reference>
<dbReference type="Proteomes" id="UP001229081">
    <property type="component" value="Unassembled WGS sequence"/>
</dbReference>
<dbReference type="InterPro" id="IPR006164">
    <property type="entry name" value="DNA_bd_Ku70/Ku80"/>
</dbReference>
<evidence type="ECO:0000313" key="8">
    <source>
        <dbReference type="Proteomes" id="UP000465240"/>
    </source>
</evidence>
<evidence type="ECO:0000256" key="2">
    <source>
        <dbReference type="ARBA" id="ARBA00023172"/>
    </source>
</evidence>
<evidence type="ECO:0000259" key="5">
    <source>
        <dbReference type="SMART" id="SM00559"/>
    </source>
</evidence>
<dbReference type="SMART" id="SM00559">
    <property type="entry name" value="Ku78"/>
    <property type="match status" value="1"/>
</dbReference>
<evidence type="ECO:0000256" key="1">
    <source>
        <dbReference type="ARBA" id="ARBA00023125"/>
    </source>
</evidence>
<evidence type="ECO:0000313" key="9">
    <source>
        <dbReference type="Proteomes" id="UP001229081"/>
    </source>
</evidence>
<keyword evidence="8" id="KW-1185">Reference proteome</keyword>
<comment type="caution">
    <text evidence="7">The sequence shown here is derived from an EMBL/GenBank/DDBJ whole genome shotgun (WGS) entry which is preliminary data.</text>
</comment>
<dbReference type="CDD" id="cd00789">
    <property type="entry name" value="KU_like"/>
    <property type="match status" value="1"/>
</dbReference>
<dbReference type="SUPFAM" id="SSF100939">
    <property type="entry name" value="SPOC domain-like"/>
    <property type="match status" value="1"/>
</dbReference>
<dbReference type="InterPro" id="IPR009187">
    <property type="entry name" value="Prok_Ku"/>
</dbReference>
<comment type="similarity">
    <text evidence="3">Belongs to the prokaryotic Ku family.</text>
</comment>
<keyword evidence="1 3" id="KW-0238">DNA-binding</keyword>
<gene>
    <name evidence="3" type="primary">ku</name>
    <name evidence="6" type="synonym">mku</name>
    <name evidence="6" type="ORF">MPRG_45690</name>
    <name evidence="7" type="ORF">QXL92_29755</name>
</gene>
<dbReference type="PANTHER" id="PTHR41251:SF1">
    <property type="entry name" value="NON-HOMOLOGOUS END JOINING PROTEIN KU"/>
    <property type="match status" value="1"/>
</dbReference>
<dbReference type="PIRSF" id="PIRSF006493">
    <property type="entry name" value="Prok_Ku"/>
    <property type="match status" value="1"/>
</dbReference>
<protein>
    <recommendedName>
        <fullName evidence="3">Non-homologous end joining protein Ku</fullName>
    </recommendedName>
</protein>
<organism evidence="7 9">
    <name type="scientific">Mycobacterium paragordonae</name>
    <dbReference type="NCBI Taxonomy" id="1389713"/>
    <lineage>
        <taxon>Bacteria</taxon>
        <taxon>Bacillati</taxon>
        <taxon>Actinomycetota</taxon>
        <taxon>Actinomycetes</taxon>
        <taxon>Mycobacteriales</taxon>
        <taxon>Mycobacteriaceae</taxon>
        <taxon>Mycobacterium</taxon>
    </lineage>
</organism>
<dbReference type="EMBL" id="JAUFSA010000003">
    <property type="protein sequence ID" value="MDP7738924.1"/>
    <property type="molecule type" value="Genomic_DNA"/>
</dbReference>
<dbReference type="AlphaFoldDB" id="A0A386UAU1"/>
<dbReference type="EMBL" id="BLKX01000001">
    <property type="protein sequence ID" value="GFG81293.1"/>
    <property type="molecule type" value="Genomic_DNA"/>
</dbReference>
<dbReference type="Gene3D" id="2.40.290.10">
    <property type="match status" value="1"/>
</dbReference>
<keyword evidence="3" id="KW-0227">DNA damage</keyword>
<dbReference type="GO" id="GO:0006310">
    <property type="term" value="P:DNA recombination"/>
    <property type="evidence" value="ECO:0007669"/>
    <property type="project" value="UniProtKB-KW"/>
</dbReference>
<dbReference type="Pfam" id="PF02735">
    <property type="entry name" value="Ku"/>
    <property type="match status" value="1"/>
</dbReference>
<dbReference type="NCBIfam" id="TIGR02772">
    <property type="entry name" value="Ku_bact"/>
    <property type="match status" value="1"/>
</dbReference>
<feature type="compositionally biased region" description="Basic residues" evidence="4">
    <location>
        <begin position="288"/>
        <end position="318"/>
    </location>
</feature>
<dbReference type="RefSeq" id="WP_065045478.1">
    <property type="nucleotide sequence ID" value="NZ_BLKX01000001.1"/>
</dbReference>